<dbReference type="RefSeq" id="WP_091370329.1">
    <property type="nucleotide sequence ID" value="NZ_FNDV01000001.1"/>
</dbReference>
<gene>
    <name evidence="10" type="ORF">SAMN05192558_10248</name>
</gene>
<dbReference type="Gene3D" id="1.10.540.10">
    <property type="entry name" value="Acyl-CoA dehydrogenase/oxidase, N-terminal domain"/>
    <property type="match status" value="1"/>
</dbReference>
<dbReference type="InterPro" id="IPR006089">
    <property type="entry name" value="Acyl-CoA_DH_CS"/>
</dbReference>
<evidence type="ECO:0000313" key="10">
    <source>
        <dbReference type="EMBL" id="SDO16468.1"/>
    </source>
</evidence>
<comment type="similarity">
    <text evidence="2 6">Belongs to the acyl-CoA dehydrogenase family.</text>
</comment>
<dbReference type="InterPro" id="IPR009100">
    <property type="entry name" value="AcylCoA_DH/oxidase_NM_dom_sf"/>
</dbReference>
<dbReference type="InterPro" id="IPR013786">
    <property type="entry name" value="AcylCoA_DH/ox_N"/>
</dbReference>
<dbReference type="Pfam" id="PF02771">
    <property type="entry name" value="Acyl-CoA_dh_N"/>
    <property type="match status" value="1"/>
</dbReference>
<dbReference type="EMBL" id="FNJB01000002">
    <property type="protein sequence ID" value="SDO16468.1"/>
    <property type="molecule type" value="Genomic_DNA"/>
</dbReference>
<dbReference type="GO" id="GO:0003995">
    <property type="term" value="F:acyl-CoA dehydrogenase activity"/>
    <property type="evidence" value="ECO:0007669"/>
    <property type="project" value="InterPro"/>
</dbReference>
<feature type="domain" description="Acyl-CoA dehydrogenase/oxidase N-terminal" evidence="9">
    <location>
        <begin position="27"/>
        <end position="117"/>
    </location>
</feature>
<dbReference type="InterPro" id="IPR037069">
    <property type="entry name" value="AcylCoA_DH/ox_N_sf"/>
</dbReference>
<keyword evidence="3 6" id="KW-0285">Flavoprotein</keyword>
<comment type="cofactor">
    <cofactor evidence="1 6">
        <name>FAD</name>
        <dbReference type="ChEBI" id="CHEBI:57692"/>
    </cofactor>
</comment>
<proteinExistence type="inferred from homology"/>
<organism evidence="10 11">
    <name type="scientific">Actinokineospora alba</name>
    <dbReference type="NCBI Taxonomy" id="504798"/>
    <lineage>
        <taxon>Bacteria</taxon>
        <taxon>Bacillati</taxon>
        <taxon>Actinomycetota</taxon>
        <taxon>Actinomycetes</taxon>
        <taxon>Pseudonocardiales</taxon>
        <taxon>Pseudonocardiaceae</taxon>
        <taxon>Actinokineospora</taxon>
    </lineage>
</organism>
<dbReference type="InterPro" id="IPR006091">
    <property type="entry name" value="Acyl-CoA_Oxase/DH_mid-dom"/>
</dbReference>
<dbReference type="InterPro" id="IPR046373">
    <property type="entry name" value="Acyl-CoA_Oxase/DH_mid-dom_sf"/>
</dbReference>
<protein>
    <submittedName>
        <fullName evidence="10">Acyl-CoA dehydrogenase</fullName>
    </submittedName>
</protein>
<dbReference type="PANTHER" id="PTHR43884:SF12">
    <property type="entry name" value="ISOVALERYL-COA DEHYDROGENASE, MITOCHONDRIAL-RELATED"/>
    <property type="match status" value="1"/>
</dbReference>
<dbReference type="AlphaFoldDB" id="A0A1H0HBF8"/>
<dbReference type="PROSITE" id="PS00073">
    <property type="entry name" value="ACYL_COA_DH_2"/>
    <property type="match status" value="1"/>
</dbReference>
<evidence type="ECO:0000256" key="6">
    <source>
        <dbReference type="RuleBase" id="RU362125"/>
    </source>
</evidence>
<dbReference type="FunFam" id="2.40.110.10:FF:000002">
    <property type="entry name" value="Acyl-CoA dehydrogenase fadE12"/>
    <property type="match status" value="1"/>
</dbReference>
<evidence type="ECO:0000256" key="1">
    <source>
        <dbReference type="ARBA" id="ARBA00001974"/>
    </source>
</evidence>
<evidence type="ECO:0000259" key="7">
    <source>
        <dbReference type="Pfam" id="PF00441"/>
    </source>
</evidence>
<evidence type="ECO:0000256" key="2">
    <source>
        <dbReference type="ARBA" id="ARBA00009347"/>
    </source>
</evidence>
<evidence type="ECO:0000256" key="4">
    <source>
        <dbReference type="ARBA" id="ARBA00022827"/>
    </source>
</evidence>
<keyword evidence="5 6" id="KW-0560">Oxidoreductase</keyword>
<dbReference type="OrthoDB" id="5241155at2"/>
<reference evidence="11" key="1">
    <citation type="submission" date="2016-10" db="EMBL/GenBank/DDBJ databases">
        <authorList>
            <person name="Varghese N."/>
            <person name="Submissions S."/>
        </authorList>
    </citation>
    <scope>NUCLEOTIDE SEQUENCE [LARGE SCALE GENOMIC DNA]</scope>
    <source>
        <strain evidence="11">IBRC-M 10655</strain>
    </source>
</reference>
<evidence type="ECO:0000259" key="8">
    <source>
        <dbReference type="Pfam" id="PF02770"/>
    </source>
</evidence>
<dbReference type="InterPro" id="IPR009075">
    <property type="entry name" value="AcylCo_DH/oxidase_C"/>
</dbReference>
<dbReference type="SUPFAM" id="SSF56645">
    <property type="entry name" value="Acyl-CoA dehydrogenase NM domain-like"/>
    <property type="match status" value="1"/>
</dbReference>
<dbReference type="Gene3D" id="1.20.140.10">
    <property type="entry name" value="Butyryl-CoA Dehydrogenase, subunit A, domain 3"/>
    <property type="match status" value="1"/>
</dbReference>
<accession>A0A1H0HBF8</accession>
<dbReference type="Pfam" id="PF00441">
    <property type="entry name" value="Acyl-CoA_dh_1"/>
    <property type="match status" value="1"/>
</dbReference>
<dbReference type="GO" id="GO:0050660">
    <property type="term" value="F:flavin adenine dinucleotide binding"/>
    <property type="evidence" value="ECO:0007669"/>
    <property type="project" value="InterPro"/>
</dbReference>
<evidence type="ECO:0000259" key="9">
    <source>
        <dbReference type="Pfam" id="PF02771"/>
    </source>
</evidence>
<dbReference type="Pfam" id="PF02770">
    <property type="entry name" value="Acyl-CoA_dh_M"/>
    <property type="match status" value="1"/>
</dbReference>
<feature type="domain" description="Acyl-CoA dehydrogenase/oxidase C-terminal" evidence="7">
    <location>
        <begin position="229"/>
        <end position="377"/>
    </location>
</feature>
<evidence type="ECO:0000256" key="5">
    <source>
        <dbReference type="ARBA" id="ARBA00023002"/>
    </source>
</evidence>
<dbReference type="Gene3D" id="2.40.110.10">
    <property type="entry name" value="Butyryl-CoA Dehydrogenase, subunit A, domain 2"/>
    <property type="match status" value="1"/>
</dbReference>
<evidence type="ECO:0000313" key="11">
    <source>
        <dbReference type="Proteomes" id="UP000199651"/>
    </source>
</evidence>
<keyword evidence="11" id="KW-1185">Reference proteome</keyword>
<dbReference type="Proteomes" id="UP000199651">
    <property type="component" value="Unassembled WGS sequence"/>
</dbReference>
<dbReference type="STRING" id="504798.SAMN05421871_101255"/>
<dbReference type="PANTHER" id="PTHR43884">
    <property type="entry name" value="ACYL-COA DEHYDROGENASE"/>
    <property type="match status" value="1"/>
</dbReference>
<feature type="domain" description="Acyl-CoA oxidase/dehydrogenase middle" evidence="8">
    <location>
        <begin position="122"/>
        <end position="217"/>
    </location>
</feature>
<dbReference type="SUPFAM" id="SSF47203">
    <property type="entry name" value="Acyl-CoA dehydrogenase C-terminal domain-like"/>
    <property type="match status" value="1"/>
</dbReference>
<name>A0A1H0HBF8_9PSEU</name>
<dbReference type="InterPro" id="IPR036250">
    <property type="entry name" value="AcylCo_DH-like_C"/>
</dbReference>
<sequence length="380" mass="41289">MSARMEGGQALRARFAPEFAAWGEGHLERDTAAEFPADQWKLIGDSGLLGLPFDKEFGGLDQDLVTTMTVLEELGHGCRDAGLNFSVSTHMVSTGVPIHRFGSRQLRERYMPKVCDGSVIGAHAITEPQGGSDATAMRTTGRKVDGGWVVNGEKCFISSGPVADLILVYVRTGGDKGPFGLSALLVDKDNPGLHVGPAVDKMGLRTSPLGSLTFTECFVPDRDVVGKPGSGFLILDHVMKWEILCSFVITLGSMRHRIDRCVEFARSRKQFGKAIGEFQQISGRIVDMRIAFETARRWLFDTAIRSLAGDDVRADVAIGKLLASEANLKSALDAVQIFGGRGYLHEYGIEKDLRDATAGTIYSGTSEVQRDKVARFLGLY</sequence>
<dbReference type="PROSITE" id="PS00072">
    <property type="entry name" value="ACYL_COA_DH_1"/>
    <property type="match status" value="1"/>
</dbReference>
<keyword evidence="4 6" id="KW-0274">FAD</keyword>
<evidence type="ECO:0000256" key="3">
    <source>
        <dbReference type="ARBA" id="ARBA00022630"/>
    </source>
</evidence>